<dbReference type="EMBL" id="JAINUG010000008">
    <property type="protein sequence ID" value="KAJ8415901.1"/>
    <property type="molecule type" value="Genomic_DNA"/>
</dbReference>
<organism evidence="1 2">
    <name type="scientific">Aldrovandia affinis</name>
    <dbReference type="NCBI Taxonomy" id="143900"/>
    <lineage>
        <taxon>Eukaryota</taxon>
        <taxon>Metazoa</taxon>
        <taxon>Chordata</taxon>
        <taxon>Craniata</taxon>
        <taxon>Vertebrata</taxon>
        <taxon>Euteleostomi</taxon>
        <taxon>Actinopterygii</taxon>
        <taxon>Neopterygii</taxon>
        <taxon>Teleostei</taxon>
        <taxon>Notacanthiformes</taxon>
        <taxon>Halosauridae</taxon>
        <taxon>Aldrovandia</taxon>
    </lineage>
</organism>
<comment type="caution">
    <text evidence="1">The sequence shown here is derived from an EMBL/GenBank/DDBJ whole genome shotgun (WGS) entry which is preliminary data.</text>
</comment>
<dbReference type="PANTHER" id="PTHR31393:SF2">
    <property type="entry name" value="CHROMOSOME 7 OPEN READING FRAME 31"/>
    <property type="match status" value="1"/>
</dbReference>
<dbReference type="InterPro" id="IPR027886">
    <property type="entry name" value="SPMIP4"/>
</dbReference>
<accession>A0AAD7WZW6</accession>
<proteinExistence type="predicted"/>
<keyword evidence="2" id="KW-1185">Reference proteome</keyword>
<evidence type="ECO:0000313" key="1">
    <source>
        <dbReference type="EMBL" id="KAJ8415901.1"/>
    </source>
</evidence>
<dbReference type="Proteomes" id="UP001221898">
    <property type="component" value="Unassembled WGS sequence"/>
</dbReference>
<dbReference type="GO" id="GO:0005813">
    <property type="term" value="C:centrosome"/>
    <property type="evidence" value="ECO:0007669"/>
    <property type="project" value="TreeGrafter"/>
</dbReference>
<dbReference type="AlphaFoldDB" id="A0AAD7WZW6"/>
<gene>
    <name evidence="1" type="ORF">AAFF_G00404580</name>
</gene>
<sequence length="124" mass="14194">MLRNWEKNKYTTTYQNEYPGIRIEPLTAFGEKTTDITTKEGAPCTDEQLPPVDLGCAGEMGPCLSLLELQDSYSRSDTLRDFHRSTNETTVDLRDNMRTGKRFHFQGLCSHYYRNRTAVPLPVA</sequence>
<evidence type="ECO:0000313" key="2">
    <source>
        <dbReference type="Proteomes" id="UP001221898"/>
    </source>
</evidence>
<protein>
    <submittedName>
        <fullName evidence="1">Uncharacterized protein</fullName>
    </submittedName>
</protein>
<reference evidence="1" key="1">
    <citation type="journal article" date="2023" name="Science">
        <title>Genome structures resolve the early diversification of teleost fishes.</title>
        <authorList>
            <person name="Parey E."/>
            <person name="Louis A."/>
            <person name="Montfort J."/>
            <person name="Bouchez O."/>
            <person name="Roques C."/>
            <person name="Iampietro C."/>
            <person name="Lluch J."/>
            <person name="Castinel A."/>
            <person name="Donnadieu C."/>
            <person name="Desvignes T."/>
            <person name="Floi Bucao C."/>
            <person name="Jouanno E."/>
            <person name="Wen M."/>
            <person name="Mejri S."/>
            <person name="Dirks R."/>
            <person name="Jansen H."/>
            <person name="Henkel C."/>
            <person name="Chen W.J."/>
            <person name="Zahm M."/>
            <person name="Cabau C."/>
            <person name="Klopp C."/>
            <person name="Thompson A.W."/>
            <person name="Robinson-Rechavi M."/>
            <person name="Braasch I."/>
            <person name="Lecointre G."/>
            <person name="Bobe J."/>
            <person name="Postlethwait J.H."/>
            <person name="Berthelot C."/>
            <person name="Roest Crollius H."/>
            <person name="Guiguen Y."/>
        </authorList>
    </citation>
    <scope>NUCLEOTIDE SEQUENCE</scope>
    <source>
        <strain evidence="1">NC1722</strain>
    </source>
</reference>
<name>A0AAD7WZW6_9TELE</name>
<dbReference type="PANTHER" id="PTHR31393">
    <property type="entry name" value="C5ORF31"/>
    <property type="match status" value="1"/>
</dbReference>